<evidence type="ECO:0000256" key="1">
    <source>
        <dbReference type="SAM" id="MobiDB-lite"/>
    </source>
</evidence>
<feature type="compositionally biased region" description="Basic and acidic residues" evidence="1">
    <location>
        <begin position="197"/>
        <end position="214"/>
    </location>
</feature>
<comment type="caution">
    <text evidence="2">The sequence shown here is derived from an EMBL/GenBank/DDBJ whole genome shotgun (WGS) entry which is preliminary data.</text>
</comment>
<feature type="compositionally biased region" description="Basic residues" evidence="1">
    <location>
        <begin position="275"/>
        <end position="292"/>
    </location>
</feature>
<keyword evidence="3" id="KW-1185">Reference proteome</keyword>
<proteinExistence type="predicted"/>
<reference evidence="2" key="1">
    <citation type="journal article" date="2020" name="Nat. Commun.">
        <title>Large-scale genome sequencing of mycorrhizal fungi provides insights into the early evolution of symbiotic traits.</title>
        <authorList>
            <person name="Miyauchi S."/>
            <person name="Kiss E."/>
            <person name="Kuo A."/>
            <person name="Drula E."/>
            <person name="Kohler A."/>
            <person name="Sanchez-Garcia M."/>
            <person name="Morin E."/>
            <person name="Andreopoulos B."/>
            <person name="Barry K.W."/>
            <person name="Bonito G."/>
            <person name="Buee M."/>
            <person name="Carver A."/>
            <person name="Chen C."/>
            <person name="Cichocki N."/>
            <person name="Clum A."/>
            <person name="Culley D."/>
            <person name="Crous P.W."/>
            <person name="Fauchery L."/>
            <person name="Girlanda M."/>
            <person name="Hayes R.D."/>
            <person name="Keri Z."/>
            <person name="LaButti K."/>
            <person name="Lipzen A."/>
            <person name="Lombard V."/>
            <person name="Magnuson J."/>
            <person name="Maillard F."/>
            <person name="Murat C."/>
            <person name="Nolan M."/>
            <person name="Ohm R.A."/>
            <person name="Pangilinan J."/>
            <person name="Pereira M.F."/>
            <person name="Perotto S."/>
            <person name="Peter M."/>
            <person name="Pfister S."/>
            <person name="Riley R."/>
            <person name="Sitrit Y."/>
            <person name="Stielow J.B."/>
            <person name="Szollosi G."/>
            <person name="Zifcakova L."/>
            <person name="Stursova M."/>
            <person name="Spatafora J.W."/>
            <person name="Tedersoo L."/>
            <person name="Vaario L.M."/>
            <person name="Yamada A."/>
            <person name="Yan M."/>
            <person name="Wang P."/>
            <person name="Xu J."/>
            <person name="Bruns T."/>
            <person name="Baldrian P."/>
            <person name="Vilgalys R."/>
            <person name="Dunand C."/>
            <person name="Henrissat B."/>
            <person name="Grigoriev I.V."/>
            <person name="Hibbett D."/>
            <person name="Nagy L.G."/>
            <person name="Martin F.M."/>
        </authorList>
    </citation>
    <scope>NUCLEOTIDE SEQUENCE</scope>
    <source>
        <strain evidence="2">UP504</strain>
    </source>
</reference>
<evidence type="ECO:0000313" key="2">
    <source>
        <dbReference type="EMBL" id="KAF9515117.1"/>
    </source>
</evidence>
<feature type="compositionally biased region" description="Polar residues" evidence="1">
    <location>
        <begin position="224"/>
        <end position="238"/>
    </location>
</feature>
<feature type="compositionally biased region" description="Polar residues" evidence="1">
    <location>
        <begin position="67"/>
        <end position="83"/>
    </location>
</feature>
<dbReference type="Proteomes" id="UP000886523">
    <property type="component" value="Unassembled WGS sequence"/>
</dbReference>
<evidence type="ECO:0000313" key="3">
    <source>
        <dbReference type="Proteomes" id="UP000886523"/>
    </source>
</evidence>
<protein>
    <submittedName>
        <fullName evidence="2">Uncharacterized protein</fullName>
    </submittedName>
</protein>
<feature type="compositionally biased region" description="Basic and acidic residues" evidence="1">
    <location>
        <begin position="1"/>
        <end position="29"/>
    </location>
</feature>
<organism evidence="2 3">
    <name type="scientific">Hydnum rufescens UP504</name>
    <dbReference type="NCBI Taxonomy" id="1448309"/>
    <lineage>
        <taxon>Eukaryota</taxon>
        <taxon>Fungi</taxon>
        <taxon>Dikarya</taxon>
        <taxon>Basidiomycota</taxon>
        <taxon>Agaricomycotina</taxon>
        <taxon>Agaricomycetes</taxon>
        <taxon>Cantharellales</taxon>
        <taxon>Hydnaceae</taxon>
        <taxon>Hydnum</taxon>
    </lineage>
</organism>
<sequence length="292" mass="32201">MARRNKIEHDRDEAINLREQERLLEEKARASQRKKREGSQSPPPPVKLRRLTSRSPARNRRPEALLSSPSVANNLGHKNTGSNAVPVANVRPIGGSAPLGPEIVMDSPIPERPTILVMGTPNAHRFDDQRPEGGTSIGATIDSNAGRPSRGSRLSNGDQNNERGDRVHDPGPDSYRRVSPLPRRGVDSRQARSPPRHNQDHRSNNEYMNVDHGDPPPVQDDIQRPNSLLQRLSLTTRIADSADDSRVSPRDDQQGNEGDTPEYYTDGPSGGLQAGRKKKKGGRSGRPRSGRR</sequence>
<feature type="compositionally biased region" description="Basic and acidic residues" evidence="1">
    <location>
        <begin position="160"/>
        <end position="176"/>
    </location>
</feature>
<gene>
    <name evidence="2" type="ORF">BS47DRAFT_812039</name>
</gene>
<dbReference type="AlphaFoldDB" id="A0A9P6B0J4"/>
<name>A0A9P6B0J4_9AGAM</name>
<accession>A0A9P6B0J4</accession>
<dbReference type="EMBL" id="MU128953">
    <property type="protein sequence ID" value="KAF9515117.1"/>
    <property type="molecule type" value="Genomic_DNA"/>
</dbReference>
<feature type="region of interest" description="Disordered" evidence="1">
    <location>
        <begin position="1"/>
        <end position="292"/>
    </location>
</feature>
<feature type="compositionally biased region" description="Basic and acidic residues" evidence="1">
    <location>
        <begin position="243"/>
        <end position="253"/>
    </location>
</feature>